<dbReference type="Proteomes" id="UP001642484">
    <property type="component" value="Unassembled WGS sequence"/>
</dbReference>
<dbReference type="Gene3D" id="3.40.50.150">
    <property type="entry name" value="Vaccinia Virus protein VP39"/>
    <property type="match status" value="1"/>
</dbReference>
<dbReference type="CDD" id="cd02440">
    <property type="entry name" value="AdoMet_MTases"/>
    <property type="match status" value="1"/>
</dbReference>
<dbReference type="EMBL" id="CAXAMN010000002">
    <property type="protein sequence ID" value="CAK8985524.1"/>
    <property type="molecule type" value="Genomic_DNA"/>
</dbReference>
<dbReference type="InterPro" id="IPR041698">
    <property type="entry name" value="Methyltransf_25"/>
</dbReference>
<organism evidence="7 9">
    <name type="scientific">Durusdinium trenchii</name>
    <dbReference type="NCBI Taxonomy" id="1381693"/>
    <lineage>
        <taxon>Eukaryota</taxon>
        <taxon>Sar</taxon>
        <taxon>Alveolata</taxon>
        <taxon>Dinophyceae</taxon>
        <taxon>Suessiales</taxon>
        <taxon>Symbiodiniaceae</taxon>
        <taxon>Durusdinium</taxon>
    </lineage>
</organism>
<evidence type="ECO:0000259" key="5">
    <source>
        <dbReference type="Pfam" id="PF13649"/>
    </source>
</evidence>
<evidence type="ECO:0000256" key="3">
    <source>
        <dbReference type="ARBA" id="ARBA00022691"/>
    </source>
</evidence>
<dbReference type="PANTHER" id="PTHR11006:SF53">
    <property type="entry name" value="PROTEIN ARGININE N-METHYLTRANSFERASE 3"/>
    <property type="match status" value="1"/>
</dbReference>
<gene>
    <name evidence="7" type="ORF">CCMP2556_LOCUS158</name>
    <name evidence="8" type="ORF">CCMP2556_LOCUS2823</name>
</gene>
<name>A0ABP0H8D4_9DINO</name>
<proteinExistence type="predicted"/>
<evidence type="ECO:0000256" key="4">
    <source>
        <dbReference type="PROSITE-ProRule" id="PRU01015"/>
    </source>
</evidence>
<keyword evidence="9" id="KW-1185">Reference proteome</keyword>
<evidence type="ECO:0000256" key="2">
    <source>
        <dbReference type="ARBA" id="ARBA00022679"/>
    </source>
</evidence>
<dbReference type="Pfam" id="PF22528">
    <property type="entry name" value="PRMT_C"/>
    <property type="match status" value="1"/>
</dbReference>
<dbReference type="Pfam" id="PF13649">
    <property type="entry name" value="Methyltransf_25"/>
    <property type="match status" value="1"/>
</dbReference>
<protein>
    <submittedName>
        <fullName evidence="7">Uncharacterized protein</fullName>
    </submittedName>
</protein>
<dbReference type="InterPro" id="IPR055135">
    <property type="entry name" value="PRMT_dom"/>
</dbReference>
<feature type="domain" description="Methyltransferase" evidence="5">
    <location>
        <begin position="65"/>
        <end position="166"/>
    </location>
</feature>
<sequence length="385" mass="43278">MTSKEASDFTKDWPELQLKASSADYYFESYNHYGVHEDIFQDGVTIQAFQQAILQNSHMFEGKVVLEVSSGLGLCSLWAAKAGARKVIALETHEELVELSRRAAELNGYSEVIDVVCGKPSSIKQLPGGVEAVDIIVCVFMGFFLLYEARLEELLDARDKWLKPGGLMFPDRAKLFVSLLQDADYKRKHYDYYDEVWGFDFSCMKEAAKAEPALLDCDEVYVKASLLLVAMPFAPSSVLASLISSITSVLNLDLLHCSVADCYNMASKFKLRCRHEGSLDAMVFWFEVWFGACHKPICFSTGPESTQTCWKQTVFFLQGTTRRVKAGDEVHCMLALRKLLKERRHLDIKIACKVNTGSQQVKCSCRSASATALLFVMCRGCFRMI</sequence>
<dbReference type="InterPro" id="IPR025799">
    <property type="entry name" value="Arg_MeTrfase"/>
</dbReference>
<dbReference type="InterPro" id="IPR029063">
    <property type="entry name" value="SAM-dependent_MTases_sf"/>
</dbReference>
<evidence type="ECO:0000259" key="6">
    <source>
        <dbReference type="Pfam" id="PF22528"/>
    </source>
</evidence>
<evidence type="ECO:0000313" key="9">
    <source>
        <dbReference type="Proteomes" id="UP001642484"/>
    </source>
</evidence>
<dbReference type="Gene3D" id="2.70.160.11">
    <property type="entry name" value="Hnrnp arginine n-methyltransferase1"/>
    <property type="match status" value="1"/>
</dbReference>
<evidence type="ECO:0000256" key="1">
    <source>
        <dbReference type="ARBA" id="ARBA00022603"/>
    </source>
</evidence>
<dbReference type="EMBL" id="CAXAMN010001113">
    <property type="protein sequence ID" value="CAK8992356.1"/>
    <property type="molecule type" value="Genomic_DNA"/>
</dbReference>
<dbReference type="SUPFAM" id="SSF53335">
    <property type="entry name" value="S-adenosyl-L-methionine-dependent methyltransferases"/>
    <property type="match status" value="1"/>
</dbReference>
<evidence type="ECO:0000313" key="7">
    <source>
        <dbReference type="EMBL" id="CAK8985524.1"/>
    </source>
</evidence>
<accession>A0ABP0H8D4</accession>
<dbReference type="PANTHER" id="PTHR11006">
    <property type="entry name" value="PROTEIN ARGININE N-METHYLTRANSFERASE"/>
    <property type="match status" value="1"/>
</dbReference>
<keyword evidence="1 4" id="KW-0489">Methyltransferase</keyword>
<dbReference type="PROSITE" id="PS51678">
    <property type="entry name" value="SAM_MT_PRMT"/>
    <property type="match status" value="1"/>
</dbReference>
<evidence type="ECO:0000313" key="8">
    <source>
        <dbReference type="EMBL" id="CAK8992356.1"/>
    </source>
</evidence>
<reference evidence="7 9" key="1">
    <citation type="submission" date="2024-02" db="EMBL/GenBank/DDBJ databases">
        <authorList>
            <person name="Chen Y."/>
            <person name="Shah S."/>
            <person name="Dougan E. K."/>
            <person name="Thang M."/>
            <person name="Chan C."/>
        </authorList>
    </citation>
    <scope>NUCLEOTIDE SEQUENCE [LARGE SCALE GENOMIC DNA]</scope>
</reference>
<keyword evidence="2 4" id="KW-0808">Transferase</keyword>
<keyword evidence="3 4" id="KW-0949">S-adenosyl-L-methionine</keyword>
<feature type="domain" description="Protein arginine N-methyltransferase" evidence="6">
    <location>
        <begin position="171"/>
        <end position="355"/>
    </location>
</feature>
<comment type="caution">
    <text evidence="7">The sequence shown here is derived from an EMBL/GenBank/DDBJ whole genome shotgun (WGS) entry which is preliminary data.</text>
</comment>